<keyword evidence="3" id="KW-1185">Reference proteome</keyword>
<dbReference type="PANTHER" id="PTHR43130:SF15">
    <property type="entry name" value="THIJ_PFPI FAMILY PROTEIN (AFU_ORTHOLOGUE AFUA_5G14240)"/>
    <property type="match status" value="1"/>
</dbReference>
<dbReference type="CDD" id="cd03139">
    <property type="entry name" value="GATase1_PfpI_2"/>
    <property type="match status" value="1"/>
</dbReference>
<dbReference type="Proteomes" id="UP000614200">
    <property type="component" value="Unassembled WGS sequence"/>
</dbReference>
<dbReference type="PANTHER" id="PTHR43130">
    <property type="entry name" value="ARAC-FAMILY TRANSCRIPTIONAL REGULATOR"/>
    <property type="match status" value="1"/>
</dbReference>
<sequence>MTVYHVEILLFENFETLDVFGPVEILGGLPDLFKLHFVSLQGGLVKSTQGVPVQTEKYHAVKDQDNHQNTPQKIIKLIPGGAGTRDLACDSEFIAFIKAFAVDATYILSVCTGAALLAKAEILDGKKATSNKRAFEWVTTQSSDVNWIKKSRWVQDGHIFTSSGISAGIDMTLGFIETLFGREEALKISNRFEYTWHEDSEYDPFAELYPFTASHEL</sequence>
<dbReference type="Gene3D" id="3.40.50.880">
    <property type="match status" value="1"/>
</dbReference>
<comment type="caution">
    <text evidence="2">The sequence shown here is derived from an EMBL/GenBank/DDBJ whole genome shotgun (WGS) entry which is preliminary data.</text>
</comment>
<reference evidence="2 3" key="1">
    <citation type="submission" date="2020-11" db="EMBL/GenBank/DDBJ databases">
        <title>Fusibacter basophilias sp. nov.</title>
        <authorList>
            <person name="Qiu D."/>
        </authorList>
    </citation>
    <scope>NUCLEOTIDE SEQUENCE [LARGE SCALE GENOMIC DNA]</scope>
    <source>
        <strain evidence="2 3">Q10-2</strain>
    </source>
</reference>
<dbReference type="Pfam" id="PF01965">
    <property type="entry name" value="DJ-1_PfpI"/>
    <property type="match status" value="1"/>
</dbReference>
<dbReference type="InterPro" id="IPR052158">
    <property type="entry name" value="INH-QAR"/>
</dbReference>
<proteinExistence type="predicted"/>
<dbReference type="SUPFAM" id="SSF52317">
    <property type="entry name" value="Class I glutamine amidotransferase-like"/>
    <property type="match status" value="1"/>
</dbReference>
<gene>
    <name evidence="2" type="ORF">ISU02_02390</name>
</gene>
<evidence type="ECO:0000313" key="3">
    <source>
        <dbReference type="Proteomes" id="UP000614200"/>
    </source>
</evidence>
<dbReference type="InterPro" id="IPR029062">
    <property type="entry name" value="Class_I_gatase-like"/>
</dbReference>
<dbReference type="EMBL" id="JADKNH010000001">
    <property type="protein sequence ID" value="MBF4691945.1"/>
    <property type="molecule type" value="Genomic_DNA"/>
</dbReference>
<name>A0ABR9ZNA1_9FIRM</name>
<feature type="domain" description="DJ-1/PfpI" evidence="1">
    <location>
        <begin position="6"/>
        <end position="177"/>
    </location>
</feature>
<dbReference type="RefSeq" id="WP_194700174.1">
    <property type="nucleotide sequence ID" value="NZ_JADKNH010000001.1"/>
</dbReference>
<organism evidence="2 3">
    <name type="scientific">Fusibacter ferrireducens</name>
    <dbReference type="NCBI Taxonomy" id="2785058"/>
    <lineage>
        <taxon>Bacteria</taxon>
        <taxon>Bacillati</taxon>
        <taxon>Bacillota</taxon>
        <taxon>Clostridia</taxon>
        <taxon>Eubacteriales</taxon>
        <taxon>Eubacteriales Family XII. Incertae Sedis</taxon>
        <taxon>Fusibacter</taxon>
    </lineage>
</organism>
<evidence type="ECO:0000313" key="2">
    <source>
        <dbReference type="EMBL" id="MBF4691945.1"/>
    </source>
</evidence>
<accession>A0ABR9ZNA1</accession>
<protein>
    <submittedName>
        <fullName evidence="2">DJ-1/PfpI family protein</fullName>
    </submittedName>
</protein>
<dbReference type="InterPro" id="IPR002818">
    <property type="entry name" value="DJ-1/PfpI"/>
</dbReference>
<evidence type="ECO:0000259" key="1">
    <source>
        <dbReference type="Pfam" id="PF01965"/>
    </source>
</evidence>